<dbReference type="SUPFAM" id="SSF141868">
    <property type="entry name" value="EAL domain-like"/>
    <property type="match status" value="1"/>
</dbReference>
<dbReference type="PANTHER" id="PTHR44757:SF2">
    <property type="entry name" value="BIOFILM ARCHITECTURE MAINTENANCE PROTEIN MBAA"/>
    <property type="match status" value="1"/>
</dbReference>
<dbReference type="SMART" id="SM00267">
    <property type="entry name" value="GGDEF"/>
    <property type="match status" value="1"/>
</dbReference>
<dbReference type="InterPro" id="IPR035919">
    <property type="entry name" value="EAL_sf"/>
</dbReference>
<proteinExistence type="predicted"/>
<dbReference type="SMART" id="SM00086">
    <property type="entry name" value="PAC"/>
    <property type="match status" value="1"/>
</dbReference>
<dbReference type="PANTHER" id="PTHR44757">
    <property type="entry name" value="DIGUANYLATE CYCLASE DGCP"/>
    <property type="match status" value="1"/>
</dbReference>
<dbReference type="NCBIfam" id="TIGR00254">
    <property type="entry name" value="GGDEF"/>
    <property type="match status" value="1"/>
</dbReference>
<keyword evidence="8" id="KW-1185">Reference proteome</keyword>
<dbReference type="Gene3D" id="3.30.450.20">
    <property type="entry name" value="PAS domain"/>
    <property type="match status" value="1"/>
</dbReference>
<evidence type="ECO:0000256" key="2">
    <source>
        <dbReference type="SAM" id="Phobius"/>
    </source>
</evidence>
<reference evidence="7 8" key="1">
    <citation type="submission" date="2016-10" db="EMBL/GenBank/DDBJ databases">
        <authorList>
            <person name="de Groot N.N."/>
        </authorList>
    </citation>
    <scope>NUCLEOTIDE SEQUENCE [LARGE SCALE GENOMIC DNA]</scope>
    <source>
        <strain evidence="7 8">DSM 28129</strain>
    </source>
</reference>
<dbReference type="InterPro" id="IPR043128">
    <property type="entry name" value="Rev_trsase/Diguanyl_cyclase"/>
</dbReference>
<dbReference type="CDD" id="cd00130">
    <property type="entry name" value="PAS"/>
    <property type="match status" value="1"/>
</dbReference>
<evidence type="ECO:0000313" key="8">
    <source>
        <dbReference type="Proteomes" id="UP000198972"/>
    </source>
</evidence>
<dbReference type="InterPro" id="IPR001633">
    <property type="entry name" value="EAL_dom"/>
</dbReference>
<protein>
    <submittedName>
        <fullName evidence="7">PAS domain S-box-containing protein/diguanylate cyclase (GGDEF) domain-containing protein</fullName>
    </submittedName>
</protein>
<dbReference type="OrthoDB" id="9759607at2"/>
<dbReference type="CDD" id="cd01948">
    <property type="entry name" value="EAL"/>
    <property type="match status" value="1"/>
</dbReference>
<keyword evidence="2" id="KW-1133">Transmembrane helix</keyword>
<dbReference type="Proteomes" id="UP000198972">
    <property type="component" value="Unassembled WGS sequence"/>
</dbReference>
<keyword evidence="1" id="KW-0175">Coiled coil</keyword>
<evidence type="ECO:0000313" key="7">
    <source>
        <dbReference type="EMBL" id="SDF32028.1"/>
    </source>
</evidence>
<feature type="domain" description="EAL" evidence="5">
    <location>
        <begin position="728"/>
        <end position="982"/>
    </location>
</feature>
<feature type="coiled-coil region" evidence="1">
    <location>
        <begin position="519"/>
        <end position="553"/>
    </location>
</feature>
<dbReference type="InterPro" id="IPR052155">
    <property type="entry name" value="Biofilm_reg_signaling"/>
</dbReference>
<accession>A0A1G7K404</accession>
<organism evidence="7 8">
    <name type="scientific">Fontibacillus panacisegetis</name>
    <dbReference type="NCBI Taxonomy" id="670482"/>
    <lineage>
        <taxon>Bacteria</taxon>
        <taxon>Bacillati</taxon>
        <taxon>Bacillota</taxon>
        <taxon>Bacilli</taxon>
        <taxon>Bacillales</taxon>
        <taxon>Paenibacillaceae</taxon>
        <taxon>Fontibacillus</taxon>
    </lineage>
</organism>
<dbReference type="SUPFAM" id="SSF55785">
    <property type="entry name" value="PYP-like sensor domain (PAS domain)"/>
    <property type="match status" value="1"/>
</dbReference>
<dbReference type="Pfam" id="PF08447">
    <property type="entry name" value="PAS_3"/>
    <property type="match status" value="1"/>
</dbReference>
<evidence type="ECO:0000256" key="1">
    <source>
        <dbReference type="SAM" id="Coils"/>
    </source>
</evidence>
<dbReference type="InterPro" id="IPR007487">
    <property type="entry name" value="ABC_transpt-TYRBP-like"/>
</dbReference>
<feature type="domain" description="PAS" evidence="3">
    <location>
        <begin position="393"/>
        <end position="465"/>
    </location>
</feature>
<dbReference type="Gene3D" id="3.20.20.450">
    <property type="entry name" value="EAL domain"/>
    <property type="match status" value="1"/>
</dbReference>
<dbReference type="SMART" id="SM00052">
    <property type="entry name" value="EAL"/>
    <property type="match status" value="1"/>
</dbReference>
<feature type="transmembrane region" description="Helical" evidence="2">
    <location>
        <begin position="358"/>
        <end position="380"/>
    </location>
</feature>
<keyword evidence="2" id="KW-0812">Transmembrane</keyword>
<keyword evidence="2" id="KW-0472">Membrane</keyword>
<dbReference type="PROSITE" id="PS50887">
    <property type="entry name" value="GGDEF"/>
    <property type="match status" value="1"/>
</dbReference>
<dbReference type="SMART" id="SM00091">
    <property type="entry name" value="PAS"/>
    <property type="match status" value="1"/>
</dbReference>
<dbReference type="Gene3D" id="3.40.50.2300">
    <property type="match status" value="2"/>
</dbReference>
<sequence>MDGARCKHRSWITLTMIFSLLFCYIMLYCSPSVFARDFAPVKDVLILNSYHKGLAWSDDQTRGITDTMRDTEINATLYTEYIDGKRYPSEEDIGKFYDKLKDKYKYVNFDMIIVTDDIALDMALKYREESERDMLPIIFSGINAVGAEKLTEQYDNVTGIIEEIDPAGTVNLAIQVNPDINTVYVLFDNSQSGESTGSIVTDQIHDHFPHLDVISMNKLRYDQVMEEASQLDRNSIILVTTYFSDVTGKTVEFDRFAKELSRQSAVPVYHIFDFGLNDGAIGGSMISGFLQGKYAADLAIRILNGESADQIPFLSENTIRHVFDYAQLQRFDIPVSKLPQGTEIINKPFSFYETYRTLVITIVCAFIILLAFIAVLIIYVRMVRRMKRKLEISNERYALATNGSHAVIWDQDMLTNTFYFSESWYELLGYEKDEVDERNGGWIKLIHPDDVEKKINEENKHLTGQSQYYYCEYRLLDKLGQYRWFQTRGKLLNDAFDNHIRFAGSMTDITELKATELKLQSSYEELETTYEELTALQSELMEQYNKLKDSQLELHELAYRDTLSNLPNKLSLLEELKEFTQNNRDRGLILFFLDIDNFKYINDTMGHNFGDELLVHVSDRLLFLSNGKDKHFRFGGDEYAIILNHIQDQAEVTEYAKRLVQGLKEPFVLEGTQVYITVSIGIAEYPDHAKNAEELLKNADVAMYKAKEQRQGAFVVYDSSMQQPLDERVMIEKYLRTAIANNELYLNYQPIIDLESGNVWGFEALIRWNNPVLGFVSPLSFIQIAEDCRLILPIGEWVLITACHFMKYMHRQGFENYHISVNISVVQLMHEGFTDMVLDVLEETGLDPSFLEIEVTESVVMDSFEATVAKLEFLKTKGIQIALDDFGTGYSSLSYLKQLPIHTLKIDKSFVDGIIDTLDHLSLVDSIVSIGHDLGMKVTAEGVETGDQVAFLQNCKCDKIQGYYFNAPMAEEKVLTWLSEWNEHSRNKLCKHNP</sequence>
<dbReference type="CDD" id="cd01949">
    <property type="entry name" value="GGDEF"/>
    <property type="match status" value="1"/>
</dbReference>
<feature type="domain" description="GGDEF" evidence="6">
    <location>
        <begin position="586"/>
        <end position="719"/>
    </location>
</feature>
<evidence type="ECO:0000259" key="5">
    <source>
        <dbReference type="PROSITE" id="PS50883"/>
    </source>
</evidence>
<evidence type="ECO:0000259" key="3">
    <source>
        <dbReference type="PROSITE" id="PS50112"/>
    </source>
</evidence>
<dbReference type="Pfam" id="PF04392">
    <property type="entry name" value="ABC_sub_bind"/>
    <property type="match status" value="1"/>
</dbReference>
<dbReference type="EMBL" id="FNBG01000009">
    <property type="protein sequence ID" value="SDF32028.1"/>
    <property type="molecule type" value="Genomic_DNA"/>
</dbReference>
<evidence type="ECO:0000259" key="4">
    <source>
        <dbReference type="PROSITE" id="PS50113"/>
    </source>
</evidence>
<dbReference type="InterPro" id="IPR000160">
    <property type="entry name" value="GGDEF_dom"/>
</dbReference>
<evidence type="ECO:0000259" key="6">
    <source>
        <dbReference type="PROSITE" id="PS50887"/>
    </source>
</evidence>
<dbReference type="STRING" id="670482.SAMN04488542_1099"/>
<dbReference type="InterPro" id="IPR000014">
    <property type="entry name" value="PAS"/>
</dbReference>
<dbReference type="InterPro" id="IPR001610">
    <property type="entry name" value="PAC"/>
</dbReference>
<dbReference type="AlphaFoldDB" id="A0A1G7K404"/>
<dbReference type="InterPro" id="IPR035965">
    <property type="entry name" value="PAS-like_dom_sf"/>
</dbReference>
<dbReference type="RefSeq" id="WP_091228923.1">
    <property type="nucleotide sequence ID" value="NZ_FNBG01000009.1"/>
</dbReference>
<dbReference type="PROSITE" id="PS50112">
    <property type="entry name" value="PAS"/>
    <property type="match status" value="1"/>
</dbReference>
<dbReference type="InterPro" id="IPR029787">
    <property type="entry name" value="Nucleotide_cyclase"/>
</dbReference>
<dbReference type="PROSITE" id="PS50883">
    <property type="entry name" value="EAL"/>
    <property type="match status" value="1"/>
</dbReference>
<dbReference type="NCBIfam" id="TIGR00229">
    <property type="entry name" value="sensory_box"/>
    <property type="match status" value="1"/>
</dbReference>
<dbReference type="SUPFAM" id="SSF55073">
    <property type="entry name" value="Nucleotide cyclase"/>
    <property type="match status" value="1"/>
</dbReference>
<dbReference type="InterPro" id="IPR000700">
    <property type="entry name" value="PAS-assoc_C"/>
</dbReference>
<dbReference type="Gene3D" id="3.30.70.270">
    <property type="match status" value="1"/>
</dbReference>
<dbReference type="PROSITE" id="PS50113">
    <property type="entry name" value="PAC"/>
    <property type="match status" value="1"/>
</dbReference>
<dbReference type="Pfam" id="PF00563">
    <property type="entry name" value="EAL"/>
    <property type="match status" value="1"/>
</dbReference>
<gene>
    <name evidence="7" type="ORF">SAMN04488542_1099</name>
</gene>
<dbReference type="InterPro" id="IPR013655">
    <property type="entry name" value="PAS_fold_3"/>
</dbReference>
<dbReference type="Pfam" id="PF00990">
    <property type="entry name" value="GGDEF"/>
    <property type="match status" value="1"/>
</dbReference>
<feature type="domain" description="PAC" evidence="4">
    <location>
        <begin position="469"/>
        <end position="521"/>
    </location>
</feature>
<name>A0A1G7K404_9BACL</name>